<organism evidence="2 3">
    <name type="scientific">Devosia aurantiaca</name>
    <dbReference type="NCBI Taxonomy" id="2714858"/>
    <lineage>
        <taxon>Bacteria</taxon>
        <taxon>Pseudomonadati</taxon>
        <taxon>Pseudomonadota</taxon>
        <taxon>Alphaproteobacteria</taxon>
        <taxon>Hyphomicrobiales</taxon>
        <taxon>Devosiaceae</taxon>
        <taxon>Devosia</taxon>
    </lineage>
</organism>
<evidence type="ECO:0000313" key="2">
    <source>
        <dbReference type="EMBL" id="NGP19272.1"/>
    </source>
</evidence>
<dbReference type="AlphaFoldDB" id="A0A6M1SV55"/>
<dbReference type="EMBL" id="JAALFG010000005">
    <property type="protein sequence ID" value="NGP19272.1"/>
    <property type="molecule type" value="Genomic_DNA"/>
</dbReference>
<feature type="region of interest" description="Disordered" evidence="1">
    <location>
        <begin position="109"/>
        <end position="135"/>
    </location>
</feature>
<evidence type="ECO:0000313" key="3">
    <source>
        <dbReference type="Proteomes" id="UP000474802"/>
    </source>
</evidence>
<proteinExistence type="predicted"/>
<evidence type="ECO:0000256" key="1">
    <source>
        <dbReference type="SAM" id="MobiDB-lite"/>
    </source>
</evidence>
<reference evidence="2 3" key="2">
    <citation type="submission" date="2020-03" db="EMBL/GenBank/DDBJ databases">
        <title>Devosia chinhatensis sp. nov., isolated from a hexachlorocyclohexane (HCH) dump site in India.</title>
        <authorList>
            <person name="Kumar M."/>
            <person name="Lal R."/>
        </authorList>
    </citation>
    <scope>NUCLEOTIDE SEQUENCE [LARGE SCALE GENOMIC DNA]</scope>
    <source>
        <strain evidence="2 3">H239</strain>
    </source>
</reference>
<keyword evidence="3" id="KW-1185">Reference proteome</keyword>
<dbReference type="RefSeq" id="WP_164535523.1">
    <property type="nucleotide sequence ID" value="NZ_JAALFG010000005.1"/>
</dbReference>
<dbReference type="Proteomes" id="UP000474802">
    <property type="component" value="Unassembled WGS sequence"/>
</dbReference>
<reference evidence="2 3" key="1">
    <citation type="submission" date="2020-02" db="EMBL/GenBank/DDBJ databases">
        <authorList>
            <person name="Khan S.A."/>
            <person name="Jeon C.O."/>
            <person name="Chun B.H."/>
        </authorList>
    </citation>
    <scope>NUCLEOTIDE SEQUENCE [LARGE SCALE GENOMIC DNA]</scope>
    <source>
        <strain evidence="2 3">H239</strain>
    </source>
</reference>
<protein>
    <submittedName>
        <fullName evidence="2">Uncharacterized protein</fullName>
    </submittedName>
</protein>
<name>A0A6M1SV55_9HYPH</name>
<sequence>MPPARSDMGMTPSRNTVEKITLGDLAADNRLIVVRCNHCRRTSHFLASDLMTVYGAPAKMHDVFRSCSRCNRSDFLYVGTRLPDAADEGVLKVRRPKWAWREVPYQNPVKRPQTAGEAIARSRSGGTGGGHHHEEPLTTDQATLIALLNSKGFWPPNFSTKKERLKWLEQNRFRVGKPKAD</sequence>
<accession>A0A6M1SV55</accession>
<comment type="caution">
    <text evidence="2">The sequence shown here is derived from an EMBL/GenBank/DDBJ whole genome shotgun (WGS) entry which is preliminary data.</text>
</comment>
<gene>
    <name evidence="2" type="ORF">G5575_17980</name>
</gene>